<reference evidence="2" key="2">
    <citation type="submission" date="2015-08" db="UniProtKB">
        <authorList>
            <consortium name="WormBaseParasite"/>
        </authorList>
    </citation>
    <scope>IDENTIFICATION</scope>
</reference>
<name>A0A0K0F291_STRVS</name>
<dbReference type="AlphaFoldDB" id="A0A0K0F291"/>
<organism evidence="1 2">
    <name type="scientific">Strongyloides venezuelensis</name>
    <name type="common">Threadworm</name>
    <dbReference type="NCBI Taxonomy" id="75913"/>
    <lineage>
        <taxon>Eukaryota</taxon>
        <taxon>Metazoa</taxon>
        <taxon>Ecdysozoa</taxon>
        <taxon>Nematoda</taxon>
        <taxon>Chromadorea</taxon>
        <taxon>Rhabditida</taxon>
        <taxon>Tylenchina</taxon>
        <taxon>Panagrolaimomorpha</taxon>
        <taxon>Strongyloidoidea</taxon>
        <taxon>Strongyloididae</taxon>
        <taxon>Strongyloides</taxon>
    </lineage>
</organism>
<evidence type="ECO:0000313" key="1">
    <source>
        <dbReference type="Proteomes" id="UP000035680"/>
    </source>
</evidence>
<reference evidence="1" key="1">
    <citation type="submission" date="2014-07" db="EMBL/GenBank/DDBJ databases">
        <authorList>
            <person name="Martin A.A"/>
            <person name="De Silva N."/>
        </authorList>
    </citation>
    <scope>NUCLEOTIDE SEQUENCE</scope>
</reference>
<keyword evidence="1" id="KW-1185">Reference proteome</keyword>
<dbReference type="WBParaSite" id="SVE_0291800.1">
    <property type="protein sequence ID" value="SVE_0291800.1"/>
    <property type="gene ID" value="SVE_0291800"/>
</dbReference>
<accession>A0A0K0F291</accession>
<protein>
    <submittedName>
        <fullName evidence="2">ORFan</fullName>
    </submittedName>
</protein>
<dbReference type="Proteomes" id="UP000035680">
    <property type="component" value="Unassembled WGS sequence"/>
</dbReference>
<evidence type="ECO:0000313" key="2">
    <source>
        <dbReference type="WBParaSite" id="SVE_0291800.1"/>
    </source>
</evidence>
<proteinExistence type="predicted"/>
<sequence length="74" mass="8577">MTDKHYDFLNVSQQFNIDIIGITSCFNGCGYKITLEELHDMLGKPSKCCQIKDINVQKFEVIVDSIIYDERSRN</sequence>